<evidence type="ECO:0000259" key="2">
    <source>
        <dbReference type="Pfam" id="PF09361"/>
    </source>
</evidence>
<dbReference type="EMBL" id="JAAQOM010000015">
    <property type="protein sequence ID" value="NIA56560.1"/>
    <property type="molecule type" value="Genomic_DNA"/>
</dbReference>
<name>A0ABX0PKV2_9BURK</name>
<gene>
    <name evidence="3" type="primary">phaP</name>
    <name evidence="3" type="ORF">HAV22_23305</name>
</gene>
<sequence length="188" mass="20406">MFNNPEQFASATKTLFDLQMQTFNALASKAVQGVEQVVALNLATAKQSMENTLEASRQFSQAPDPKAAIDALSSRVQPGVAEAAAYGDQLKVVISDIKKEFEQAADTHLAEAKNTLSALIYDVTQNVKPGQENAVEIIKAAIENAFKGYEQVTQSTRDAMRRVEEQVARATEQLKAAQSQMPKPPAAH</sequence>
<accession>A0ABX0PKV2</accession>
<reference evidence="3 4" key="1">
    <citation type="submission" date="2020-03" db="EMBL/GenBank/DDBJ databases">
        <title>Genome sequence of strain Massilia sp. TW-1.</title>
        <authorList>
            <person name="Chaudhary D.K."/>
        </authorList>
    </citation>
    <scope>NUCLEOTIDE SEQUENCE [LARGE SCALE GENOMIC DNA]</scope>
    <source>
        <strain evidence="3 4">TW-1</strain>
    </source>
</reference>
<dbReference type="Pfam" id="PF09361">
    <property type="entry name" value="Phasin_2"/>
    <property type="match status" value="1"/>
</dbReference>
<evidence type="ECO:0000313" key="4">
    <source>
        <dbReference type="Proteomes" id="UP000716322"/>
    </source>
</evidence>
<keyword evidence="4" id="KW-1185">Reference proteome</keyword>
<dbReference type="RefSeq" id="WP_166862250.1">
    <property type="nucleotide sequence ID" value="NZ_JAAQOM010000015.1"/>
</dbReference>
<organism evidence="3 4">
    <name type="scientific">Telluria antibiotica</name>
    <dbReference type="NCBI Taxonomy" id="2717319"/>
    <lineage>
        <taxon>Bacteria</taxon>
        <taxon>Pseudomonadati</taxon>
        <taxon>Pseudomonadota</taxon>
        <taxon>Betaproteobacteria</taxon>
        <taxon>Burkholderiales</taxon>
        <taxon>Oxalobacteraceae</taxon>
        <taxon>Telluria group</taxon>
        <taxon>Telluria</taxon>
    </lineage>
</organism>
<feature type="region of interest" description="Disordered" evidence="1">
    <location>
        <begin position="169"/>
        <end position="188"/>
    </location>
</feature>
<dbReference type="NCBIfam" id="TIGR01841">
    <property type="entry name" value="phasin"/>
    <property type="match status" value="1"/>
</dbReference>
<feature type="domain" description="Phasin" evidence="2">
    <location>
        <begin position="7"/>
        <end position="106"/>
    </location>
</feature>
<evidence type="ECO:0000256" key="1">
    <source>
        <dbReference type="SAM" id="MobiDB-lite"/>
    </source>
</evidence>
<dbReference type="InterPro" id="IPR018968">
    <property type="entry name" value="Phasin"/>
</dbReference>
<evidence type="ECO:0000313" key="3">
    <source>
        <dbReference type="EMBL" id="NIA56560.1"/>
    </source>
</evidence>
<protein>
    <submittedName>
        <fullName evidence="3">TIGR01841 family phasin</fullName>
    </submittedName>
</protein>
<comment type="caution">
    <text evidence="3">The sequence shown here is derived from an EMBL/GenBank/DDBJ whole genome shotgun (WGS) entry which is preliminary data.</text>
</comment>
<dbReference type="InterPro" id="IPR010127">
    <property type="entry name" value="Phasin_subfam-1"/>
</dbReference>
<dbReference type="Proteomes" id="UP000716322">
    <property type="component" value="Unassembled WGS sequence"/>
</dbReference>
<proteinExistence type="predicted"/>